<feature type="compositionally biased region" description="Pro residues" evidence="3">
    <location>
        <begin position="272"/>
        <end position="286"/>
    </location>
</feature>
<dbReference type="AlphaFoldDB" id="A0A6A6NJK6"/>
<dbReference type="InterPro" id="IPR042201">
    <property type="entry name" value="FH2_Formin_sf"/>
</dbReference>
<evidence type="ECO:0000256" key="2">
    <source>
        <dbReference type="RuleBase" id="RU361260"/>
    </source>
</evidence>
<feature type="compositionally biased region" description="Pro residues" evidence="3">
    <location>
        <begin position="295"/>
        <end position="319"/>
    </location>
</feature>
<comment type="similarity">
    <text evidence="1">Belongs to the formin-like family. Class-I subfamily.</text>
</comment>
<feature type="chain" id="PRO_5025490628" description="Formin-like protein" evidence="5">
    <location>
        <begin position="32"/>
        <end position="703"/>
    </location>
</feature>
<dbReference type="Pfam" id="PF02181">
    <property type="entry name" value="FH2"/>
    <property type="match status" value="1"/>
</dbReference>
<dbReference type="GO" id="GO:0051015">
    <property type="term" value="F:actin filament binding"/>
    <property type="evidence" value="ECO:0007669"/>
    <property type="project" value="InterPro"/>
</dbReference>
<dbReference type="SMART" id="SM00498">
    <property type="entry name" value="FH2"/>
    <property type="match status" value="1"/>
</dbReference>
<keyword evidence="4" id="KW-0472">Membrane</keyword>
<feature type="signal peptide" evidence="5">
    <location>
        <begin position="1"/>
        <end position="31"/>
    </location>
</feature>
<dbReference type="Gene3D" id="1.20.58.2220">
    <property type="entry name" value="Formin, FH2 domain"/>
    <property type="match status" value="1"/>
</dbReference>
<dbReference type="SUPFAM" id="SSF101447">
    <property type="entry name" value="Formin homology 2 domain (FH2 domain)"/>
    <property type="match status" value="1"/>
</dbReference>
<dbReference type="InterPro" id="IPR027643">
    <property type="entry name" value="Formin-like_plant"/>
</dbReference>
<dbReference type="PROSITE" id="PS51444">
    <property type="entry name" value="FH2"/>
    <property type="match status" value="1"/>
</dbReference>
<keyword evidence="8" id="KW-1185">Reference proteome</keyword>
<dbReference type="PANTHER" id="PTHR23213:SF354">
    <property type="entry name" value="FORMIN-LIKE PROTEIN 4"/>
    <property type="match status" value="1"/>
</dbReference>
<protein>
    <recommendedName>
        <fullName evidence="2">Formin-like protein</fullName>
    </recommendedName>
</protein>
<keyword evidence="4" id="KW-0812">Transmembrane</keyword>
<keyword evidence="4" id="KW-1133">Transmembrane helix</keyword>
<feature type="transmembrane region" description="Helical" evidence="4">
    <location>
        <begin position="95"/>
        <end position="114"/>
    </location>
</feature>
<keyword evidence="5" id="KW-0732">Signal</keyword>
<evidence type="ECO:0000313" key="7">
    <source>
        <dbReference type="EMBL" id="KAF2325375.1"/>
    </source>
</evidence>
<dbReference type="PANTHER" id="PTHR23213">
    <property type="entry name" value="FORMIN-RELATED"/>
    <property type="match status" value="1"/>
</dbReference>
<dbReference type="EMBL" id="JAAGAX010000001">
    <property type="protein sequence ID" value="KAF2325375.1"/>
    <property type="molecule type" value="Genomic_DNA"/>
</dbReference>
<reference evidence="7 8" key="1">
    <citation type="journal article" date="2020" name="Mol. Plant">
        <title>The Chromosome-Based Rubber Tree Genome Provides New Insights into Spurge Genome Evolution and Rubber Biosynthesis.</title>
        <authorList>
            <person name="Liu J."/>
            <person name="Shi C."/>
            <person name="Shi C.C."/>
            <person name="Li W."/>
            <person name="Zhang Q.J."/>
            <person name="Zhang Y."/>
            <person name="Li K."/>
            <person name="Lu H.F."/>
            <person name="Shi C."/>
            <person name="Zhu S.T."/>
            <person name="Xiao Z.Y."/>
            <person name="Nan H."/>
            <person name="Yue Y."/>
            <person name="Zhu X.G."/>
            <person name="Wu Y."/>
            <person name="Hong X.N."/>
            <person name="Fan G.Y."/>
            <person name="Tong Y."/>
            <person name="Zhang D."/>
            <person name="Mao C.L."/>
            <person name="Liu Y.L."/>
            <person name="Hao S.J."/>
            <person name="Liu W.Q."/>
            <person name="Lv M.Q."/>
            <person name="Zhang H.B."/>
            <person name="Liu Y."/>
            <person name="Hu-Tang G.R."/>
            <person name="Wang J.P."/>
            <person name="Wang J.H."/>
            <person name="Sun Y.H."/>
            <person name="Ni S.B."/>
            <person name="Chen W.B."/>
            <person name="Zhang X.C."/>
            <person name="Jiao Y.N."/>
            <person name="Eichler E.E."/>
            <person name="Li G.H."/>
            <person name="Liu X."/>
            <person name="Gao L.Z."/>
        </authorList>
    </citation>
    <scope>NUCLEOTIDE SEQUENCE [LARGE SCALE GENOMIC DNA]</scope>
    <source>
        <strain evidence="8">cv. GT1</strain>
        <tissue evidence="7">Leaf</tissue>
    </source>
</reference>
<dbReference type="Proteomes" id="UP000467840">
    <property type="component" value="Chromosome 5"/>
</dbReference>
<comment type="caution">
    <text evidence="7">The sequence shown here is derived from an EMBL/GenBank/DDBJ whole genome shotgun (WGS) entry which is preliminary data.</text>
</comment>
<dbReference type="InterPro" id="IPR015425">
    <property type="entry name" value="FH2_Formin"/>
</dbReference>
<evidence type="ECO:0000256" key="5">
    <source>
        <dbReference type="SAM" id="SignalP"/>
    </source>
</evidence>
<feature type="region of interest" description="Disordered" evidence="3">
    <location>
        <begin position="52"/>
        <end position="86"/>
    </location>
</feature>
<evidence type="ECO:0000313" key="8">
    <source>
        <dbReference type="Proteomes" id="UP000467840"/>
    </source>
</evidence>
<name>A0A6A6NJK6_HEVBR</name>
<evidence type="ECO:0000256" key="4">
    <source>
        <dbReference type="SAM" id="Phobius"/>
    </source>
</evidence>
<gene>
    <name evidence="7" type="ORF">GH714_027237</name>
</gene>
<feature type="compositionally biased region" description="Acidic residues" evidence="3">
    <location>
        <begin position="184"/>
        <end position="193"/>
    </location>
</feature>
<feature type="region of interest" description="Disordered" evidence="3">
    <location>
        <begin position="260"/>
        <end position="358"/>
    </location>
</feature>
<feature type="compositionally biased region" description="Low complexity" evidence="3">
    <location>
        <begin position="55"/>
        <end position="64"/>
    </location>
</feature>
<feature type="domain" description="FH2" evidence="6">
    <location>
        <begin position="359"/>
        <end position="703"/>
    </location>
</feature>
<accession>A0A6A6NJK6</accession>
<dbReference type="GO" id="GO:0045010">
    <property type="term" value="P:actin nucleation"/>
    <property type="evidence" value="ECO:0007669"/>
    <property type="project" value="InterPro"/>
</dbReference>
<evidence type="ECO:0000256" key="3">
    <source>
        <dbReference type="SAM" id="MobiDB-lite"/>
    </source>
</evidence>
<evidence type="ECO:0000256" key="1">
    <source>
        <dbReference type="ARBA" id="ARBA00025793"/>
    </source>
</evidence>
<feature type="region of interest" description="Disordered" evidence="3">
    <location>
        <begin position="175"/>
        <end position="240"/>
    </location>
</feature>
<evidence type="ECO:0000259" key="6">
    <source>
        <dbReference type="PROSITE" id="PS51444"/>
    </source>
</evidence>
<proteinExistence type="inferred from homology"/>
<sequence length="703" mass="76791">MALLLNMSCPCFFSHLLFVFFVYALVPFSSCQSNSQNIETFYPFPVPSPSPAPSPANSNKPNSSFLPPGKSPSPQPSALPLPEPRSSSSTTVAKAVAATAVSTFVVATLLFFFIQRYVVARRRTKRVDAISGGGKPPPPVLDYDKFSQVDGSLKGVIVDENGLDMLYWRKLEEENKNESFQKEDTEEDDDDGETAQARNGRRKNSQPIQEIPLLRGKSSVSQDNKVGPEIGSPDRFMAPSINPQSEMVVKAIEKSNLTSQTSNLSHLLPSPSAAPPLPPLPPPPAMAIPAKQAPATPPPPPIPAKQNAPPPPPPTPPIPAKKNNATPPPPPIPAKKNNSTPPPPPIPAKKSTTPPHLRHPRQLVLLRLQKYLRWLKGCQIRVNQGSLQLEKAGQETGMARFDDDLMEALFGSVATNRRSPNDGVISDPKNQKGSLPAQIAILDVRKSQNIAIVLKSLGISREEILDSLTDGQGLNAETLEKLMRIAPTKEEEFQILEFDGDLSRLAYAEFFLYNLLKAVPSAFTRLDAMLFRLNYDSEILQFKESLQTLELGCKELRNRGLFIKLLEAILKAGNRLNAGTSRGNAQAFNLTSLRKLSDVKSTNGKTTLLQFIVEELMQHQGRKGRRNIMLGLPMVGGLSSEFSNVKKAAQIDYEAFAGTCSALTARIAEVRMTTSQCADNGEGAFAREMKGFIEAAEEELKVL</sequence>
<feature type="compositionally biased region" description="Pro residues" evidence="3">
    <location>
        <begin position="69"/>
        <end position="83"/>
    </location>
</feature>
<organism evidence="7 8">
    <name type="scientific">Hevea brasiliensis</name>
    <name type="common">Para rubber tree</name>
    <name type="synonym">Siphonia brasiliensis</name>
    <dbReference type="NCBI Taxonomy" id="3981"/>
    <lineage>
        <taxon>Eukaryota</taxon>
        <taxon>Viridiplantae</taxon>
        <taxon>Streptophyta</taxon>
        <taxon>Embryophyta</taxon>
        <taxon>Tracheophyta</taxon>
        <taxon>Spermatophyta</taxon>
        <taxon>Magnoliopsida</taxon>
        <taxon>eudicotyledons</taxon>
        <taxon>Gunneridae</taxon>
        <taxon>Pentapetalae</taxon>
        <taxon>rosids</taxon>
        <taxon>fabids</taxon>
        <taxon>Malpighiales</taxon>
        <taxon>Euphorbiaceae</taxon>
        <taxon>Crotonoideae</taxon>
        <taxon>Micrandreae</taxon>
        <taxon>Hevea</taxon>
    </lineage>
</organism>